<dbReference type="InParanoid" id="A0A1X2HCV8"/>
<dbReference type="OMA" id="YEWQGEA"/>
<proteinExistence type="predicted"/>
<keyword evidence="3" id="KW-1185">Reference proteome</keyword>
<feature type="compositionally biased region" description="Low complexity" evidence="1">
    <location>
        <begin position="29"/>
        <end position="39"/>
    </location>
</feature>
<dbReference type="Proteomes" id="UP000242180">
    <property type="component" value="Unassembled WGS sequence"/>
</dbReference>
<dbReference type="OrthoDB" id="2284474at2759"/>
<evidence type="ECO:0000313" key="2">
    <source>
        <dbReference type="EMBL" id="ORY96166.1"/>
    </source>
</evidence>
<protein>
    <submittedName>
        <fullName evidence="2">Uncharacterized protein</fullName>
    </submittedName>
</protein>
<feature type="compositionally biased region" description="Polar residues" evidence="1">
    <location>
        <begin position="54"/>
        <end position="73"/>
    </location>
</feature>
<accession>A0A1X2HCV8</accession>
<comment type="caution">
    <text evidence="2">The sequence shown here is derived from an EMBL/GenBank/DDBJ whole genome shotgun (WGS) entry which is preliminary data.</text>
</comment>
<feature type="compositionally biased region" description="Low complexity" evidence="1">
    <location>
        <begin position="9"/>
        <end position="20"/>
    </location>
</feature>
<dbReference type="AlphaFoldDB" id="A0A1X2HCV8"/>
<organism evidence="2 3">
    <name type="scientific">Syncephalastrum racemosum</name>
    <name type="common">Filamentous fungus</name>
    <dbReference type="NCBI Taxonomy" id="13706"/>
    <lineage>
        <taxon>Eukaryota</taxon>
        <taxon>Fungi</taxon>
        <taxon>Fungi incertae sedis</taxon>
        <taxon>Mucoromycota</taxon>
        <taxon>Mucoromycotina</taxon>
        <taxon>Mucoromycetes</taxon>
        <taxon>Mucorales</taxon>
        <taxon>Syncephalastraceae</taxon>
        <taxon>Syncephalastrum</taxon>
    </lineage>
</organism>
<evidence type="ECO:0000256" key="1">
    <source>
        <dbReference type="SAM" id="MobiDB-lite"/>
    </source>
</evidence>
<gene>
    <name evidence="2" type="ORF">BCR43DRAFT_524311</name>
</gene>
<reference evidence="2 3" key="1">
    <citation type="submission" date="2016-07" db="EMBL/GenBank/DDBJ databases">
        <title>Pervasive Adenine N6-methylation of Active Genes in Fungi.</title>
        <authorList>
            <consortium name="DOE Joint Genome Institute"/>
            <person name="Mondo S.J."/>
            <person name="Dannebaum R.O."/>
            <person name="Kuo R.C."/>
            <person name="Labutti K."/>
            <person name="Haridas S."/>
            <person name="Kuo A."/>
            <person name="Salamov A."/>
            <person name="Ahrendt S.R."/>
            <person name="Lipzen A."/>
            <person name="Sullivan W."/>
            <person name="Andreopoulos W.B."/>
            <person name="Clum A."/>
            <person name="Lindquist E."/>
            <person name="Daum C."/>
            <person name="Ramamoorthy G.K."/>
            <person name="Gryganskyi A."/>
            <person name="Culley D."/>
            <person name="Magnuson J.K."/>
            <person name="James T.Y."/>
            <person name="O'Malley M.A."/>
            <person name="Stajich J.E."/>
            <person name="Spatafora J.W."/>
            <person name="Visel A."/>
            <person name="Grigoriev I.V."/>
        </authorList>
    </citation>
    <scope>NUCLEOTIDE SEQUENCE [LARGE SCALE GENOMIC DNA]</scope>
    <source>
        <strain evidence="2 3">NRRL 2496</strain>
    </source>
</reference>
<feature type="region of interest" description="Disordered" evidence="1">
    <location>
        <begin position="127"/>
        <end position="148"/>
    </location>
</feature>
<feature type="region of interest" description="Disordered" evidence="1">
    <location>
        <begin position="1"/>
        <end position="82"/>
    </location>
</feature>
<evidence type="ECO:0000313" key="3">
    <source>
        <dbReference type="Proteomes" id="UP000242180"/>
    </source>
</evidence>
<name>A0A1X2HCV8_SYNRA</name>
<sequence>MDTKRNKRFSFASFFSKPSPQHQQANGIPPSASPQQQPAPSAPHHHNRRRAEKSQSLYLQSFRKNSSYDPSEATQKDPKAIRNTIRRSLSAVLYATPQKEQQGATLVPVLVTDTLSDKHGGMIMDAEAESERQKAAAAEEESKKKNKTPVEYDNTFHVVPSNKNSSSVTLVWQGYGYEWQGEADEAQFESEIWSSYRGLIHPLHLASEDPWSHLTVAELKRYFDNYGSMLLKLREASMLRQQRQYLVQANKNSDFIIPGQQIA</sequence>
<dbReference type="EMBL" id="MCGN01000005">
    <property type="protein sequence ID" value="ORY96166.1"/>
    <property type="molecule type" value="Genomic_DNA"/>
</dbReference>